<evidence type="ECO:0000313" key="1">
    <source>
        <dbReference type="EMBL" id="CAF1529934.1"/>
    </source>
</evidence>
<name>A0A815V4V1_9BILA</name>
<evidence type="ECO:0000313" key="2">
    <source>
        <dbReference type="Proteomes" id="UP000663882"/>
    </source>
</evidence>
<sequence>MHIRLLHSVFDSIEVDVRLWRS</sequence>
<reference evidence="1" key="1">
    <citation type="submission" date="2021-02" db="EMBL/GenBank/DDBJ databases">
        <authorList>
            <person name="Nowell W R."/>
        </authorList>
    </citation>
    <scope>NUCLEOTIDE SEQUENCE</scope>
</reference>
<dbReference type="EMBL" id="CAJNOO010019406">
    <property type="protein sequence ID" value="CAF1529934.1"/>
    <property type="molecule type" value="Genomic_DNA"/>
</dbReference>
<organism evidence="1 2">
    <name type="scientific">Rotaria sordida</name>
    <dbReference type="NCBI Taxonomy" id="392033"/>
    <lineage>
        <taxon>Eukaryota</taxon>
        <taxon>Metazoa</taxon>
        <taxon>Spiralia</taxon>
        <taxon>Gnathifera</taxon>
        <taxon>Rotifera</taxon>
        <taxon>Eurotatoria</taxon>
        <taxon>Bdelloidea</taxon>
        <taxon>Philodinida</taxon>
        <taxon>Philodinidae</taxon>
        <taxon>Rotaria</taxon>
    </lineage>
</organism>
<proteinExistence type="predicted"/>
<feature type="non-terminal residue" evidence="1">
    <location>
        <position position="22"/>
    </location>
</feature>
<dbReference type="AlphaFoldDB" id="A0A815V4V1"/>
<dbReference type="Proteomes" id="UP000663882">
    <property type="component" value="Unassembled WGS sequence"/>
</dbReference>
<comment type="caution">
    <text evidence="1">The sequence shown here is derived from an EMBL/GenBank/DDBJ whole genome shotgun (WGS) entry which is preliminary data.</text>
</comment>
<gene>
    <name evidence="1" type="ORF">RFH988_LOCUS39467</name>
</gene>
<accession>A0A815V4V1</accession>
<protein>
    <submittedName>
        <fullName evidence="1">Uncharacterized protein</fullName>
    </submittedName>
</protein>